<keyword evidence="1" id="KW-0227">DNA damage</keyword>
<dbReference type="InterPro" id="IPR011989">
    <property type="entry name" value="ARM-like"/>
</dbReference>
<reference evidence="2" key="2">
    <citation type="journal article" date="2023" name="Int. J. Mol. Sci.">
        <title>De Novo Assembly and Annotation of 11 Diverse Shrub Willow (Salix) Genomes Reveals Novel Gene Organization in Sex-Linked Regions.</title>
        <authorList>
            <person name="Hyden B."/>
            <person name="Feng K."/>
            <person name="Yates T.B."/>
            <person name="Jawdy S."/>
            <person name="Cereghino C."/>
            <person name="Smart L.B."/>
            <person name="Muchero W."/>
        </authorList>
    </citation>
    <scope>NUCLEOTIDE SEQUENCE</scope>
    <source>
        <tissue evidence="2">Shoot tip</tissue>
    </source>
</reference>
<gene>
    <name evidence="2" type="ORF">OIU77_027743</name>
</gene>
<comment type="subcellular location">
    <subcellularLocation>
        <location evidence="1">Nucleus</location>
    </subcellularLocation>
</comment>
<organism evidence="2 3">
    <name type="scientific">Salix suchowensis</name>
    <dbReference type="NCBI Taxonomy" id="1278906"/>
    <lineage>
        <taxon>Eukaryota</taxon>
        <taxon>Viridiplantae</taxon>
        <taxon>Streptophyta</taxon>
        <taxon>Embryophyta</taxon>
        <taxon>Tracheophyta</taxon>
        <taxon>Spermatophyta</taxon>
        <taxon>Magnoliopsida</taxon>
        <taxon>eudicotyledons</taxon>
        <taxon>Gunneridae</taxon>
        <taxon>Pentapetalae</taxon>
        <taxon>rosids</taxon>
        <taxon>fabids</taxon>
        <taxon>Malpighiales</taxon>
        <taxon>Salicaceae</taxon>
        <taxon>Saliceae</taxon>
        <taxon>Salix</taxon>
    </lineage>
</organism>
<dbReference type="InterPro" id="IPR039920">
    <property type="entry name" value="MMS19"/>
</dbReference>
<comment type="function">
    <text evidence="1">Key component of the cytosolic iron-sulfur protein assembly (CIA) complex, a multiprotein complex that mediates the incorporation of iron-sulfur cluster into apoproteins specifically involved in DNA metabolism and genomic integrity. In the CIA complex, MMS19 acts as an adapter between early-acting CIA components and a subset of cellular target iron-sulfur proteins.</text>
</comment>
<dbReference type="EMBL" id="JAPFFI010000007">
    <property type="protein sequence ID" value="KAJ6389476.1"/>
    <property type="molecule type" value="Genomic_DNA"/>
</dbReference>
<protein>
    <recommendedName>
        <fullName evidence="1">MMS19 nucleotide excision repair protein</fullName>
    </recommendedName>
</protein>
<accession>A0ABQ9BTJ3</accession>
<dbReference type="PANTHER" id="PTHR12891">
    <property type="entry name" value="DNA REPAIR/TRANSCRIPTION PROTEIN MET18/MMS19"/>
    <property type="match status" value="1"/>
</dbReference>
<dbReference type="Proteomes" id="UP001141253">
    <property type="component" value="Chromosome 3"/>
</dbReference>
<evidence type="ECO:0000313" key="3">
    <source>
        <dbReference type="Proteomes" id="UP001141253"/>
    </source>
</evidence>
<dbReference type="Gene3D" id="1.25.10.10">
    <property type="entry name" value="Leucine-rich Repeat Variant"/>
    <property type="match status" value="1"/>
</dbReference>
<keyword evidence="1" id="KW-0539">Nucleus</keyword>
<sequence length="144" mass="16200">MLYRAFANVVTGTPLIVILNDARKLILMVLDSLKLLSKDVLDKDIMYSLLLVLSGILTDKNGQEAVIENAHIIINCLIGFATYPHTMLVRETTIQCLVAMSQLPHARIYPMRIQVLQAVSKALDDPKRAVRQEAVRCRQAWSEI</sequence>
<evidence type="ECO:0000313" key="2">
    <source>
        <dbReference type="EMBL" id="KAJ6389476.1"/>
    </source>
</evidence>
<comment type="similarity">
    <text evidence="1">Belongs to the MET18/MMS19 family.</text>
</comment>
<keyword evidence="3" id="KW-1185">Reference proteome</keyword>
<keyword evidence="1" id="KW-0234">DNA repair</keyword>
<reference evidence="2" key="1">
    <citation type="submission" date="2022-10" db="EMBL/GenBank/DDBJ databases">
        <authorList>
            <person name="Hyden B.L."/>
            <person name="Feng K."/>
            <person name="Yates T."/>
            <person name="Jawdy S."/>
            <person name="Smart L.B."/>
            <person name="Muchero W."/>
        </authorList>
    </citation>
    <scope>NUCLEOTIDE SEQUENCE</scope>
    <source>
        <tissue evidence="2">Shoot tip</tissue>
    </source>
</reference>
<dbReference type="SUPFAM" id="SSF48371">
    <property type="entry name" value="ARM repeat"/>
    <property type="match status" value="1"/>
</dbReference>
<evidence type="ECO:0000256" key="1">
    <source>
        <dbReference type="RuleBase" id="RU367072"/>
    </source>
</evidence>
<dbReference type="PANTHER" id="PTHR12891:SF0">
    <property type="entry name" value="MMS19 NUCLEOTIDE EXCISION REPAIR PROTEIN HOMOLOG"/>
    <property type="match status" value="1"/>
</dbReference>
<comment type="caution">
    <text evidence="2">The sequence shown here is derived from an EMBL/GenBank/DDBJ whole genome shotgun (WGS) entry which is preliminary data.</text>
</comment>
<name>A0ABQ9BTJ3_9ROSI</name>
<proteinExistence type="inferred from homology"/>
<dbReference type="InterPro" id="IPR016024">
    <property type="entry name" value="ARM-type_fold"/>
</dbReference>